<feature type="transmembrane region" description="Helical" evidence="1">
    <location>
        <begin position="6"/>
        <end position="35"/>
    </location>
</feature>
<keyword evidence="1" id="KW-0472">Membrane</keyword>
<keyword evidence="3" id="KW-1185">Reference proteome</keyword>
<dbReference type="AlphaFoldDB" id="A0A8T1Q055"/>
<dbReference type="EMBL" id="CM031816">
    <property type="protein sequence ID" value="KAG6645910.1"/>
    <property type="molecule type" value="Genomic_DNA"/>
</dbReference>
<organism evidence="2 3">
    <name type="scientific">Carya illinoinensis</name>
    <name type="common">Pecan</name>
    <dbReference type="NCBI Taxonomy" id="32201"/>
    <lineage>
        <taxon>Eukaryota</taxon>
        <taxon>Viridiplantae</taxon>
        <taxon>Streptophyta</taxon>
        <taxon>Embryophyta</taxon>
        <taxon>Tracheophyta</taxon>
        <taxon>Spermatophyta</taxon>
        <taxon>Magnoliopsida</taxon>
        <taxon>eudicotyledons</taxon>
        <taxon>Gunneridae</taxon>
        <taxon>Pentapetalae</taxon>
        <taxon>rosids</taxon>
        <taxon>fabids</taxon>
        <taxon>Fagales</taxon>
        <taxon>Juglandaceae</taxon>
        <taxon>Carya</taxon>
    </lineage>
</organism>
<protein>
    <submittedName>
        <fullName evidence="2">Uncharacterized protein</fullName>
    </submittedName>
</protein>
<dbReference type="Proteomes" id="UP000811609">
    <property type="component" value="Chromosome 8"/>
</dbReference>
<comment type="caution">
    <text evidence="2">The sequence shown here is derived from an EMBL/GenBank/DDBJ whole genome shotgun (WGS) entry which is preliminary data.</text>
</comment>
<reference evidence="2" key="1">
    <citation type="submission" date="2020-12" db="EMBL/GenBank/DDBJ databases">
        <title>WGS assembly of Carya illinoinensis cv. Pawnee.</title>
        <authorList>
            <person name="Platts A."/>
            <person name="Shu S."/>
            <person name="Wright S."/>
            <person name="Barry K."/>
            <person name="Edger P."/>
            <person name="Pires J.C."/>
            <person name="Schmutz J."/>
        </authorList>
    </citation>
    <scope>NUCLEOTIDE SEQUENCE</scope>
    <source>
        <tissue evidence="2">Leaf</tissue>
    </source>
</reference>
<accession>A0A8T1Q055</accession>
<evidence type="ECO:0000313" key="2">
    <source>
        <dbReference type="EMBL" id="KAG6645910.1"/>
    </source>
</evidence>
<evidence type="ECO:0000313" key="3">
    <source>
        <dbReference type="Proteomes" id="UP000811609"/>
    </source>
</evidence>
<evidence type="ECO:0000256" key="1">
    <source>
        <dbReference type="SAM" id="Phobius"/>
    </source>
</evidence>
<name>A0A8T1Q055_CARIL</name>
<sequence>MVYFVIFHLLLFRFVLFFDLVPWLCSMLCLVMFLCSKKMTNSTLSKPKSCICSVLISTYMSYIPTNQHNR</sequence>
<gene>
    <name evidence="2" type="ORF">CIPAW_08G155900</name>
</gene>
<keyword evidence="1" id="KW-1133">Transmembrane helix</keyword>
<keyword evidence="1" id="KW-0812">Transmembrane</keyword>
<proteinExistence type="predicted"/>